<evidence type="ECO:0000256" key="4">
    <source>
        <dbReference type="ARBA" id="ARBA00022833"/>
    </source>
</evidence>
<dbReference type="RefSeq" id="WP_133519728.1">
    <property type="nucleotide sequence ID" value="NZ_SNVW01000005.1"/>
</dbReference>
<evidence type="ECO:0000256" key="3">
    <source>
        <dbReference type="ARBA" id="ARBA00022801"/>
    </source>
</evidence>
<dbReference type="GO" id="GO:0006508">
    <property type="term" value="P:proteolysis"/>
    <property type="evidence" value="ECO:0007669"/>
    <property type="project" value="UniProtKB-KW"/>
</dbReference>
<dbReference type="OrthoDB" id="5188902at2"/>
<evidence type="ECO:0000313" key="8">
    <source>
        <dbReference type="Proteomes" id="UP000295764"/>
    </source>
</evidence>
<protein>
    <submittedName>
        <fullName evidence="7">Matrixin</fullName>
    </submittedName>
</protein>
<gene>
    <name evidence="7" type="ORF">EDF64_105126</name>
</gene>
<comment type="caution">
    <text evidence="7">The sequence shown here is derived from an EMBL/GenBank/DDBJ whole genome shotgun (WGS) entry which is preliminary data.</text>
</comment>
<keyword evidence="2" id="KW-0479">Metal-binding</keyword>
<evidence type="ECO:0000256" key="2">
    <source>
        <dbReference type="ARBA" id="ARBA00022723"/>
    </source>
</evidence>
<accession>A0A4R6DIW4</accession>
<feature type="signal peptide" evidence="5">
    <location>
        <begin position="1"/>
        <end position="31"/>
    </location>
</feature>
<dbReference type="Gene3D" id="3.40.390.10">
    <property type="entry name" value="Collagenase (Catalytic Domain)"/>
    <property type="match status" value="1"/>
</dbReference>
<evidence type="ECO:0000313" key="7">
    <source>
        <dbReference type="EMBL" id="TDN44294.1"/>
    </source>
</evidence>
<feature type="chain" id="PRO_5020384919" evidence="5">
    <location>
        <begin position="32"/>
        <end position="326"/>
    </location>
</feature>
<evidence type="ECO:0000256" key="5">
    <source>
        <dbReference type="SAM" id="SignalP"/>
    </source>
</evidence>
<dbReference type="Proteomes" id="UP000295764">
    <property type="component" value="Unassembled WGS sequence"/>
</dbReference>
<keyword evidence="3" id="KW-0378">Hydrolase</keyword>
<keyword evidence="4" id="KW-0862">Zinc</keyword>
<dbReference type="InterPro" id="IPR024079">
    <property type="entry name" value="MetalloPept_cat_dom_sf"/>
</dbReference>
<feature type="domain" description="Peptidase M10 metallopeptidase" evidence="6">
    <location>
        <begin position="252"/>
        <end position="326"/>
    </location>
</feature>
<dbReference type="InterPro" id="IPR001818">
    <property type="entry name" value="Pept_M10_metallopeptidase"/>
</dbReference>
<sequence>MRTSSVTAGAVALGIALVAIVTSTGAAPAEAAPSCRGERITVAQLATGCAVSSGTVVLPDGRHFAVPAPGTTVAALPVAATGAADDGDVSITNTGRSGVAVHVDEVWKGSAAAVRQERDALRARLAATPQAATTTAAAKPSSCTNKTFSKLGFKWAAPVQWSYNPAGQKTTGAASIRAGADAWTGTIASCGKTVTSAAGESLVGNTTKATGVSGTGGCGASSGASVVGWGSLPSGTLAVTCVWSRSGVAVEVDQRYTTGQQWYVGPTCSGARFDLRGVATHEWGHAFGLGHTAQNSGLVMKPASTTCEMGQRTLGLGDVLGIDAVY</sequence>
<dbReference type="EMBL" id="SNVW01000005">
    <property type="protein sequence ID" value="TDN44294.1"/>
    <property type="molecule type" value="Genomic_DNA"/>
</dbReference>
<name>A0A4R6DIW4_9MICO</name>
<reference evidence="7 8" key="1">
    <citation type="submission" date="2019-03" db="EMBL/GenBank/DDBJ databases">
        <title>Genomic analyses of the natural microbiome of Caenorhabditis elegans.</title>
        <authorList>
            <person name="Samuel B."/>
        </authorList>
    </citation>
    <scope>NUCLEOTIDE SEQUENCE [LARGE SCALE GENOMIC DNA]</scope>
    <source>
        <strain evidence="7 8">JUb65</strain>
    </source>
</reference>
<dbReference type="GO" id="GO:0008270">
    <property type="term" value="F:zinc ion binding"/>
    <property type="evidence" value="ECO:0007669"/>
    <property type="project" value="InterPro"/>
</dbReference>
<evidence type="ECO:0000256" key="1">
    <source>
        <dbReference type="ARBA" id="ARBA00022670"/>
    </source>
</evidence>
<dbReference type="AlphaFoldDB" id="A0A4R6DIW4"/>
<evidence type="ECO:0000259" key="6">
    <source>
        <dbReference type="Pfam" id="PF00413"/>
    </source>
</evidence>
<dbReference type="GO" id="GO:0004222">
    <property type="term" value="F:metalloendopeptidase activity"/>
    <property type="evidence" value="ECO:0007669"/>
    <property type="project" value="InterPro"/>
</dbReference>
<organism evidence="7 8">
    <name type="scientific">Curtobacterium flaccumfaciens</name>
    <dbReference type="NCBI Taxonomy" id="2035"/>
    <lineage>
        <taxon>Bacteria</taxon>
        <taxon>Bacillati</taxon>
        <taxon>Actinomycetota</taxon>
        <taxon>Actinomycetes</taxon>
        <taxon>Micrococcales</taxon>
        <taxon>Microbacteriaceae</taxon>
        <taxon>Curtobacterium</taxon>
    </lineage>
</organism>
<proteinExistence type="predicted"/>
<dbReference type="SUPFAM" id="SSF55486">
    <property type="entry name" value="Metalloproteases ('zincins'), catalytic domain"/>
    <property type="match status" value="1"/>
</dbReference>
<keyword evidence="5" id="KW-0732">Signal</keyword>
<dbReference type="Pfam" id="PF00413">
    <property type="entry name" value="Peptidase_M10"/>
    <property type="match status" value="1"/>
</dbReference>
<keyword evidence="1" id="KW-0645">Protease</keyword>
<dbReference type="GO" id="GO:0031012">
    <property type="term" value="C:extracellular matrix"/>
    <property type="evidence" value="ECO:0007669"/>
    <property type="project" value="InterPro"/>
</dbReference>